<feature type="domain" description="PilY1 beta-propeller" evidence="8">
    <location>
        <begin position="1017"/>
        <end position="1309"/>
    </location>
</feature>
<comment type="similarity">
    <text evidence="2">Belongs to the PilY1 family.</text>
</comment>
<evidence type="ECO:0000256" key="5">
    <source>
        <dbReference type="ARBA" id="ARBA00022837"/>
    </source>
</evidence>
<dbReference type="Pfam" id="PF05567">
    <property type="entry name" value="T4P_PilY1"/>
    <property type="match status" value="1"/>
</dbReference>
<dbReference type="KEGG" id="cbaa:SRAA_1538"/>
<reference evidence="9 10" key="1">
    <citation type="journal article" date="2014" name="Nat. Commun.">
        <title>Physiological and genomic features of highly alkaliphilic hydrogen-utilizing Betaproteobacteria from a continental serpentinizing site.</title>
        <authorList>
            <person name="Suzuki S."/>
            <person name="Kuenen J.G."/>
            <person name="Schipper K."/>
            <person name="van der Velde S."/>
            <person name="Ishii S."/>
            <person name="Wu A."/>
            <person name="Sorokin D.Y."/>
            <person name="Tenney A."/>
            <person name="Meng X.Y."/>
            <person name="Morrill P.L."/>
            <person name="Kamagata Y."/>
            <person name="Muyzer G."/>
            <person name="Nealson K.H."/>
        </authorList>
    </citation>
    <scope>NUCLEOTIDE SEQUENCE [LARGE SCALE GENOMIC DNA]</scope>
    <source>
        <strain evidence="9 10">A1</strain>
    </source>
</reference>
<evidence type="ECO:0000256" key="4">
    <source>
        <dbReference type="ARBA" id="ARBA00022723"/>
    </source>
</evidence>
<dbReference type="HOGENOM" id="CLU_001890_0_1_4"/>
<feature type="signal peptide" evidence="7">
    <location>
        <begin position="1"/>
        <end position="27"/>
    </location>
</feature>
<evidence type="ECO:0000256" key="7">
    <source>
        <dbReference type="SAM" id="SignalP"/>
    </source>
</evidence>
<dbReference type="SMART" id="SM00564">
    <property type="entry name" value="PQQ"/>
    <property type="match status" value="1"/>
</dbReference>
<accession>A0A060NJ05</accession>
<evidence type="ECO:0000313" key="9">
    <source>
        <dbReference type="EMBL" id="BAO81392.1"/>
    </source>
</evidence>
<dbReference type="SUPFAM" id="SSF50998">
    <property type="entry name" value="Quinoprotein alcohol dehydrogenase-like"/>
    <property type="match status" value="1"/>
</dbReference>
<evidence type="ECO:0000313" key="10">
    <source>
        <dbReference type="Proteomes" id="UP000067461"/>
    </source>
</evidence>
<keyword evidence="3" id="KW-1029">Fimbrium biogenesis</keyword>
<keyword evidence="4" id="KW-0479">Metal-binding</keyword>
<evidence type="ECO:0000259" key="8">
    <source>
        <dbReference type="Pfam" id="PF05567"/>
    </source>
</evidence>
<evidence type="ECO:0000256" key="2">
    <source>
        <dbReference type="ARBA" id="ARBA00008387"/>
    </source>
</evidence>
<sequence length="1492" mass="158616">MLLALAAAGASLLLGPMAAASSPGALGANPETAAPLAVAQGAPPLVMLTMARDHTLFYEAYNDASDINGDGRLDIRFDPNIIYLGLFDSRLCYAYTPGTTGAAARRNDNAGIFRPAARAVAAPGTNTNLSCATANHWSGNWLNWATTSRIDALRVVLYGGYRETDTATSTVLRRAYIPQDAHSWAKEYTSVTVDRYDISAFTPLSQPSGSGTRRHFFGNLTDVRNRDCATLSNCSSRAPLLRVVTNARDARVWQWSATEGPVLHETNNLFGGTRTDHTVRVEVCTAAFNDGCKRYPGANAASTADDVLKPVGLLHEFGENGSMLFGLLTGSYDRNLSGGVLRKVVSSFATEVNPTDGTFTANATIVNAIDALRIRGFNDGRTTNYYRGGWIVDRPMNQGEFVDWGNPVAEMMYEGLRYFDGRRGATSAFATSGGVDGHLGLPVATWDDPFDTQNSAARAHWCARPNQLVISGVNPSFDSDQLPGSAFGGITGDLRGDHVGTRADTSLHVANIGQTIATHEPGIRGMRFIGQVGTNFDGAPTAKNVSSLGNIRGLPEAPTQQGSFYSASVAHFGRISDLRPDLQGHQSVDTHVVALSSPLPTIAVAAPGGRSFSLVPFGKSVGGWLRSTPPTPIVSNVKGAFQPTNPIIDFFVEKIANSCPAAGGGVASMCDDFDRDENDGRYFARFRVTFENVEQGGNHDMDIIANYEISMQANGQLRVVVIPEYQASDIHHSFGYVISGSTADGVYLVAQDDNVDSPFHLNVPPERSPGFCDATPFPAGCGTLPRIGGGAGNDRSIRLFTASTTPAASVLPSPLWLAAKWGGFTDLNNNQRPDLQAEWDVNRDGVPDTFHLVQNPTLLRDQLARAFTTILERNAAAGNVSANSTFITTDSAVFQATFNSANWSGDLVALPVTAAGGVSAVPLWRASDRLPAFASRRLFTTNAAASPATVTFDWSGLSTAQRNLFGATDPARQEVINHLRGDPSREVRNGGPLRNRPTTVLGDIIHSSPVYVGDNSTLFVGSNSGFLHAFDARTGDERFAFAPSGLLAHMPRLSDPNYVRRYFVDGELAVSQRAHTGGRNILVGFLGRGGRGLFALDVTDPANFGTTGNPSRALWEAYGASDADMGHLLGRPIIAKVRGASAGAPPIDVVIFGNGYNSTSGRAVLYVKNLNTGAVLRKLDTGVGSATNPNGLASPGLALDADGVVQYVYAGDLEGNVWKFDLTSHTPTDWRSSFTSGSPSVPAPFFVATNAAGERQPITAPITVATNNVAGDPHVGERFVFFGTGSYMRATDPADRQVQSFYGLIDEGAPIATGRANLRQRSINQAGTFAGRPVRTFTLAEAGDMVGRQGWFLDWVEPPHPPGTARGERVVSAARIIPTARPALLVSSIIPVQDPCVPGGTGFVNLLNPFTGGSITAGLFDVNRDDNFANDVLGSGQGVQFISSFDPGVGLVSEAVLVGNRLVVGGSEARVADVRVQRSAVPRRISWREIIR</sequence>
<evidence type="ECO:0000256" key="3">
    <source>
        <dbReference type="ARBA" id="ARBA00022558"/>
    </source>
</evidence>
<dbReference type="GO" id="GO:0009289">
    <property type="term" value="C:pilus"/>
    <property type="evidence" value="ECO:0007669"/>
    <property type="project" value="UniProtKB-SubCell"/>
</dbReference>
<evidence type="ECO:0000256" key="6">
    <source>
        <dbReference type="ARBA" id="ARBA00023263"/>
    </source>
</evidence>
<comment type="subcellular location">
    <subcellularLocation>
        <location evidence="1">Fimbrium</location>
    </subcellularLocation>
</comment>
<dbReference type="STRING" id="1458425.SRAA_1538"/>
<dbReference type="InterPro" id="IPR008707">
    <property type="entry name" value="B-propeller_PilY1"/>
</dbReference>
<organism evidence="9 10">
    <name type="scientific">Serpentinimonas raichei</name>
    <dbReference type="NCBI Taxonomy" id="1458425"/>
    <lineage>
        <taxon>Bacteria</taxon>
        <taxon>Pseudomonadati</taxon>
        <taxon>Pseudomonadota</taxon>
        <taxon>Betaproteobacteria</taxon>
        <taxon>Burkholderiales</taxon>
        <taxon>Comamonadaceae</taxon>
        <taxon>Serpentinimonas</taxon>
    </lineage>
</organism>
<dbReference type="InterPro" id="IPR018391">
    <property type="entry name" value="PQQ_b-propeller_rpt"/>
</dbReference>
<dbReference type="InterPro" id="IPR011047">
    <property type="entry name" value="Quinoprotein_ADH-like_sf"/>
</dbReference>
<keyword evidence="10" id="KW-1185">Reference proteome</keyword>
<proteinExistence type="inferred from homology"/>
<dbReference type="Gene3D" id="2.130.10.10">
    <property type="entry name" value="YVTN repeat-like/Quinoprotein amine dehydrogenase"/>
    <property type="match status" value="1"/>
</dbReference>
<feature type="chain" id="PRO_5001584653" evidence="7">
    <location>
        <begin position="28"/>
        <end position="1492"/>
    </location>
</feature>
<keyword evidence="5" id="KW-0106">Calcium</keyword>
<gene>
    <name evidence="9" type="ORF">SRAA_1538</name>
</gene>
<evidence type="ECO:0000256" key="1">
    <source>
        <dbReference type="ARBA" id="ARBA00004561"/>
    </source>
</evidence>
<dbReference type="EMBL" id="AP014568">
    <property type="protein sequence ID" value="BAO81392.1"/>
    <property type="molecule type" value="Genomic_DNA"/>
</dbReference>
<name>A0A060NJ05_9BURK</name>
<keyword evidence="7" id="KW-0732">Signal</keyword>
<dbReference type="GO" id="GO:0046872">
    <property type="term" value="F:metal ion binding"/>
    <property type="evidence" value="ECO:0007669"/>
    <property type="project" value="UniProtKB-KW"/>
</dbReference>
<dbReference type="Proteomes" id="UP000067461">
    <property type="component" value="Chromosome"/>
</dbReference>
<keyword evidence="6" id="KW-0281">Fimbrium</keyword>
<dbReference type="InterPro" id="IPR015943">
    <property type="entry name" value="WD40/YVTN_repeat-like_dom_sf"/>
</dbReference>
<protein>
    <submittedName>
        <fullName evidence="9">Tfp pilus assembly protein, tip-associated adhesin PilY1</fullName>
    </submittedName>
</protein>